<proteinExistence type="predicted"/>
<feature type="transmembrane region" description="Helical" evidence="1">
    <location>
        <begin position="12"/>
        <end position="30"/>
    </location>
</feature>
<accession>A0AA37RZM7</accession>
<dbReference type="Proteomes" id="UP001161422">
    <property type="component" value="Unassembled WGS sequence"/>
</dbReference>
<keyword evidence="1" id="KW-0472">Membrane</keyword>
<evidence type="ECO:0000313" key="2">
    <source>
        <dbReference type="EMBL" id="GLP97537.1"/>
    </source>
</evidence>
<dbReference type="AlphaFoldDB" id="A0AA37RZM7"/>
<name>A0AA37RZM7_9GAMM</name>
<keyword evidence="1" id="KW-1133">Transmembrane helix</keyword>
<reference evidence="2" key="2">
    <citation type="submission" date="2023-01" db="EMBL/GenBank/DDBJ databases">
        <title>Draft genome sequence of Paraferrimonas sedimenticola strain NBRC 101628.</title>
        <authorList>
            <person name="Sun Q."/>
            <person name="Mori K."/>
        </authorList>
    </citation>
    <scope>NUCLEOTIDE SEQUENCE</scope>
    <source>
        <strain evidence="2">NBRC 101628</strain>
    </source>
</reference>
<evidence type="ECO:0000256" key="1">
    <source>
        <dbReference type="SAM" id="Phobius"/>
    </source>
</evidence>
<sequence length="145" mass="16534">MLRLTRRQWNNVTIIGCVFFIGLFSLMQRFDDSMADAVPVFDDSNALQSVSLGLRQWHLSPQGQWQCVPESTDCQKQGALWAELALLPLVAHPIPDETSQTLVIQTQSGASLQWQWFAQAGVLRSHSDNWYQLPMRYRNLLADSQ</sequence>
<reference evidence="2" key="1">
    <citation type="journal article" date="2014" name="Int. J. Syst. Evol. Microbiol.">
        <title>Complete genome sequence of Corynebacterium casei LMG S-19264T (=DSM 44701T), isolated from a smear-ripened cheese.</title>
        <authorList>
            <consortium name="US DOE Joint Genome Institute (JGI-PGF)"/>
            <person name="Walter F."/>
            <person name="Albersmeier A."/>
            <person name="Kalinowski J."/>
            <person name="Ruckert C."/>
        </authorList>
    </citation>
    <scope>NUCLEOTIDE SEQUENCE</scope>
    <source>
        <strain evidence="2">NBRC 101628</strain>
    </source>
</reference>
<comment type="caution">
    <text evidence="2">The sequence shown here is derived from an EMBL/GenBank/DDBJ whole genome shotgun (WGS) entry which is preliminary data.</text>
</comment>
<keyword evidence="1" id="KW-0812">Transmembrane</keyword>
<dbReference type="RefSeq" id="WP_095504625.1">
    <property type="nucleotide sequence ID" value="NZ_BSNC01000006.1"/>
</dbReference>
<evidence type="ECO:0000313" key="3">
    <source>
        <dbReference type="Proteomes" id="UP001161422"/>
    </source>
</evidence>
<dbReference type="EMBL" id="BSNC01000006">
    <property type="protein sequence ID" value="GLP97537.1"/>
    <property type="molecule type" value="Genomic_DNA"/>
</dbReference>
<keyword evidence="3" id="KW-1185">Reference proteome</keyword>
<protein>
    <submittedName>
        <fullName evidence="2">Uncharacterized protein</fullName>
    </submittedName>
</protein>
<organism evidence="2 3">
    <name type="scientific">Paraferrimonas sedimenticola</name>
    <dbReference type="NCBI Taxonomy" id="375674"/>
    <lineage>
        <taxon>Bacteria</taxon>
        <taxon>Pseudomonadati</taxon>
        <taxon>Pseudomonadota</taxon>
        <taxon>Gammaproteobacteria</taxon>
        <taxon>Alteromonadales</taxon>
        <taxon>Ferrimonadaceae</taxon>
        <taxon>Paraferrimonas</taxon>
    </lineage>
</organism>
<gene>
    <name evidence="2" type="primary">mutM_2</name>
    <name evidence="2" type="ORF">GCM10007895_28440</name>
</gene>